<proteinExistence type="inferred from homology"/>
<dbReference type="InterPro" id="IPR029052">
    <property type="entry name" value="Metallo-depent_PP-like"/>
</dbReference>
<dbReference type="EC" id="3.6.1.41" evidence="5"/>
<evidence type="ECO:0000256" key="3">
    <source>
        <dbReference type="ARBA" id="ARBA00022801"/>
    </source>
</evidence>
<evidence type="ECO:0000256" key="4">
    <source>
        <dbReference type="ARBA" id="ARBA00049417"/>
    </source>
</evidence>
<comment type="similarity">
    <text evidence="2 5">Belongs to the Ap4A hydrolase family.</text>
</comment>
<evidence type="ECO:0000256" key="2">
    <source>
        <dbReference type="ARBA" id="ARBA00005419"/>
    </source>
</evidence>
<dbReference type="PANTHER" id="PTHR40942:SF4">
    <property type="entry name" value="CYTOCHROME C5"/>
    <property type="match status" value="1"/>
</dbReference>
<accession>A0A545T967</accession>
<protein>
    <recommendedName>
        <fullName evidence="5">Bis(5'-nucleosyl)-tetraphosphatase, symmetrical</fullName>
        <ecNumber evidence="5">3.6.1.41</ecNumber>
    </recommendedName>
    <alternativeName>
        <fullName evidence="5">Ap4A hydrolase</fullName>
    </alternativeName>
    <alternativeName>
        <fullName evidence="5">Diadenosine 5',5'''-P1,P4-tetraphosphate pyrophosphohydrolase</fullName>
    </alternativeName>
    <alternativeName>
        <fullName evidence="5">Diadenosine tetraphosphatase</fullName>
    </alternativeName>
</protein>
<keyword evidence="3 5" id="KW-0378">Hydrolase</keyword>
<organism evidence="7 8">
    <name type="scientific">Aliikangiella marina</name>
    <dbReference type="NCBI Taxonomy" id="1712262"/>
    <lineage>
        <taxon>Bacteria</taxon>
        <taxon>Pseudomonadati</taxon>
        <taxon>Pseudomonadota</taxon>
        <taxon>Gammaproteobacteria</taxon>
        <taxon>Oceanospirillales</taxon>
        <taxon>Pleioneaceae</taxon>
        <taxon>Aliikangiella</taxon>
    </lineage>
</organism>
<comment type="function">
    <text evidence="1 5">Hydrolyzes diadenosine 5',5'''-P1,P4-tetraphosphate to yield ADP.</text>
</comment>
<dbReference type="GO" id="GO:0008803">
    <property type="term" value="F:bis(5'-nucleosyl)-tetraphosphatase (symmetrical) activity"/>
    <property type="evidence" value="ECO:0007669"/>
    <property type="project" value="UniProtKB-UniRule"/>
</dbReference>
<dbReference type="CDD" id="cd07422">
    <property type="entry name" value="MPP_ApaH"/>
    <property type="match status" value="1"/>
</dbReference>
<dbReference type="NCBIfam" id="NF001204">
    <property type="entry name" value="PRK00166.1"/>
    <property type="match status" value="1"/>
</dbReference>
<dbReference type="Pfam" id="PF00149">
    <property type="entry name" value="Metallophos"/>
    <property type="match status" value="1"/>
</dbReference>
<dbReference type="PIRSF" id="PIRSF000903">
    <property type="entry name" value="B5n-ttraPtase_sm"/>
    <property type="match status" value="1"/>
</dbReference>
<evidence type="ECO:0000256" key="1">
    <source>
        <dbReference type="ARBA" id="ARBA00003413"/>
    </source>
</evidence>
<comment type="caution">
    <text evidence="7">The sequence shown here is derived from an EMBL/GenBank/DDBJ whole genome shotgun (WGS) entry which is preliminary data.</text>
</comment>
<dbReference type="PANTHER" id="PTHR40942">
    <property type="match status" value="1"/>
</dbReference>
<keyword evidence="8" id="KW-1185">Reference proteome</keyword>
<sequence>MATYAIGDIQGCYQSLQKLLQKIAFDPAKDEIWLVGDLINRGPSSLETLRFVFEHKQSIRCVLGNHDLHFLAVESGAKQATRKDTFNDILAAEDRPKLVNWLRKQPLFYYDARLNTAMVHAGVPPQWKLQKVIEYAYEVSLCIQSNRAKEFYAAMYGNTPNIWSKKLTGMKRLRVITNYLTRMRYCRADGSLELTEKVPVGQQPPELIPWFEVARKPLGCELVFGHWASLQGHCYTNGVYALDTGCAWGGLLTALRLEDKEYFQVKSKEFYEQFTFGK</sequence>
<dbReference type="Gene3D" id="3.60.21.10">
    <property type="match status" value="1"/>
</dbReference>
<name>A0A545T967_9GAMM</name>
<evidence type="ECO:0000256" key="5">
    <source>
        <dbReference type="HAMAP-Rule" id="MF_00199"/>
    </source>
</evidence>
<dbReference type="InterPro" id="IPR004843">
    <property type="entry name" value="Calcineurin-like_PHP"/>
</dbReference>
<evidence type="ECO:0000313" key="8">
    <source>
        <dbReference type="Proteomes" id="UP000317839"/>
    </source>
</evidence>
<reference evidence="7 8" key="1">
    <citation type="submission" date="2019-06" db="EMBL/GenBank/DDBJ databases">
        <title>Draft genome of Aliikangiella marina GYP-15.</title>
        <authorList>
            <person name="Wang G."/>
        </authorList>
    </citation>
    <scope>NUCLEOTIDE SEQUENCE [LARGE SCALE GENOMIC DNA]</scope>
    <source>
        <strain evidence="7 8">GYP-15</strain>
    </source>
</reference>
<feature type="domain" description="Calcineurin-like phosphoesterase" evidence="6">
    <location>
        <begin position="4"/>
        <end position="124"/>
    </location>
</feature>
<dbReference type="EMBL" id="VIKR01000003">
    <property type="protein sequence ID" value="TQV73738.1"/>
    <property type="molecule type" value="Genomic_DNA"/>
</dbReference>
<dbReference type="AlphaFoldDB" id="A0A545T967"/>
<evidence type="ECO:0000313" key="7">
    <source>
        <dbReference type="EMBL" id="TQV73738.1"/>
    </source>
</evidence>
<dbReference type="RefSeq" id="WP_142942446.1">
    <property type="nucleotide sequence ID" value="NZ_VIKR01000003.1"/>
</dbReference>
<dbReference type="NCBIfam" id="TIGR00668">
    <property type="entry name" value="apaH"/>
    <property type="match status" value="1"/>
</dbReference>
<dbReference type="OrthoDB" id="9807890at2"/>
<comment type="catalytic activity">
    <reaction evidence="4 5">
        <text>P(1),P(4)-bis(5'-adenosyl) tetraphosphate + H2O = 2 ADP + 2 H(+)</text>
        <dbReference type="Rhea" id="RHEA:24252"/>
        <dbReference type="ChEBI" id="CHEBI:15377"/>
        <dbReference type="ChEBI" id="CHEBI:15378"/>
        <dbReference type="ChEBI" id="CHEBI:58141"/>
        <dbReference type="ChEBI" id="CHEBI:456216"/>
        <dbReference type="EC" id="3.6.1.41"/>
    </reaction>
</comment>
<dbReference type="InterPro" id="IPR004617">
    <property type="entry name" value="ApaH"/>
</dbReference>
<gene>
    <name evidence="5" type="primary">apaH</name>
    <name evidence="7" type="ORF">FLL45_12775</name>
</gene>
<evidence type="ECO:0000259" key="6">
    <source>
        <dbReference type="Pfam" id="PF00149"/>
    </source>
</evidence>
<dbReference type="HAMAP" id="MF_00199">
    <property type="entry name" value="ApaH"/>
    <property type="match status" value="1"/>
</dbReference>
<dbReference type="SUPFAM" id="SSF56300">
    <property type="entry name" value="Metallo-dependent phosphatases"/>
    <property type="match status" value="1"/>
</dbReference>
<dbReference type="Proteomes" id="UP000317839">
    <property type="component" value="Unassembled WGS sequence"/>
</dbReference>